<dbReference type="Gene3D" id="3.30.40.10">
    <property type="entry name" value="Zinc/RING finger domain, C3HC4 (zinc finger)"/>
    <property type="match status" value="1"/>
</dbReference>
<dbReference type="PANTHER" id="PTHR45931:SF16">
    <property type="entry name" value="RING_U-BOX SUPERFAMILY PROTEIN"/>
    <property type="match status" value="1"/>
</dbReference>
<evidence type="ECO:0000313" key="7">
    <source>
        <dbReference type="Proteomes" id="UP000242715"/>
    </source>
</evidence>
<keyword evidence="7" id="KW-1185">Reference proteome</keyword>
<proteinExistence type="predicted"/>
<dbReference type="GO" id="GO:0006511">
    <property type="term" value="P:ubiquitin-dependent protein catabolic process"/>
    <property type="evidence" value="ECO:0007669"/>
    <property type="project" value="TreeGrafter"/>
</dbReference>
<protein>
    <recommendedName>
        <fullName evidence="5">RING-type domain-containing protein</fullName>
    </recommendedName>
</protein>
<dbReference type="InterPro" id="IPR001841">
    <property type="entry name" value="Znf_RING"/>
</dbReference>
<feature type="domain" description="RING-type" evidence="5">
    <location>
        <begin position="107"/>
        <end position="149"/>
    </location>
</feature>
<dbReference type="GO" id="GO:0008270">
    <property type="term" value="F:zinc ion binding"/>
    <property type="evidence" value="ECO:0007669"/>
    <property type="project" value="UniProtKB-KW"/>
</dbReference>
<dbReference type="OrthoDB" id="1433600at2759"/>
<dbReference type="Pfam" id="PF13639">
    <property type="entry name" value="zf-RING_2"/>
    <property type="match status" value="1"/>
</dbReference>
<reference evidence="7" key="1">
    <citation type="journal article" date="2017" name="Front. Plant Sci.">
        <title>Climate Clever Clovers: New Paradigm to Reduce the Environmental Footprint of Ruminants by Breeding Low Methanogenic Forages Utilizing Haplotype Variation.</title>
        <authorList>
            <person name="Kaur P."/>
            <person name="Appels R."/>
            <person name="Bayer P.E."/>
            <person name="Keeble-Gagnere G."/>
            <person name="Wang J."/>
            <person name="Hirakawa H."/>
            <person name="Shirasawa K."/>
            <person name="Vercoe P."/>
            <person name="Stefanova K."/>
            <person name="Durmic Z."/>
            <person name="Nichols P."/>
            <person name="Revell C."/>
            <person name="Isobe S.N."/>
            <person name="Edwards D."/>
            <person name="Erskine W."/>
        </authorList>
    </citation>
    <scope>NUCLEOTIDE SEQUENCE [LARGE SCALE GENOMIC DNA]</scope>
    <source>
        <strain evidence="7">cv. Daliak</strain>
    </source>
</reference>
<keyword evidence="2 4" id="KW-0863">Zinc-finger</keyword>
<dbReference type="InterPro" id="IPR013083">
    <property type="entry name" value="Znf_RING/FYVE/PHD"/>
</dbReference>
<evidence type="ECO:0000256" key="4">
    <source>
        <dbReference type="PROSITE-ProRule" id="PRU00175"/>
    </source>
</evidence>
<sequence>MEQQQLPTRRVQRVDITDSVMIFDAIDLYLPPLSSYHTLSRNLLTRNHNRNVSSSAYVDGHQIFDVVNNINQLSNQVQSSTRNVETNQRQHFYRNLPRIKVTEAMTCSVCLVEFLVGSKAIQLPCSHIYHDECIMSWFDRSKNTCPMCRRLVSDVSL</sequence>
<keyword evidence="3" id="KW-0862">Zinc</keyword>
<gene>
    <name evidence="6" type="ORF">TSUD_366760</name>
</gene>
<dbReference type="Proteomes" id="UP000242715">
    <property type="component" value="Unassembled WGS sequence"/>
</dbReference>
<dbReference type="AlphaFoldDB" id="A0A2Z6M8Q7"/>
<dbReference type="SUPFAM" id="SSF57850">
    <property type="entry name" value="RING/U-box"/>
    <property type="match status" value="1"/>
</dbReference>
<dbReference type="GO" id="GO:0005634">
    <property type="term" value="C:nucleus"/>
    <property type="evidence" value="ECO:0007669"/>
    <property type="project" value="TreeGrafter"/>
</dbReference>
<accession>A0A2Z6M8Q7</accession>
<name>A0A2Z6M8Q7_TRISU</name>
<dbReference type="GO" id="GO:0061630">
    <property type="term" value="F:ubiquitin protein ligase activity"/>
    <property type="evidence" value="ECO:0007669"/>
    <property type="project" value="TreeGrafter"/>
</dbReference>
<evidence type="ECO:0000256" key="1">
    <source>
        <dbReference type="ARBA" id="ARBA00022723"/>
    </source>
</evidence>
<evidence type="ECO:0000313" key="6">
    <source>
        <dbReference type="EMBL" id="GAU18493.1"/>
    </source>
</evidence>
<dbReference type="InterPro" id="IPR051834">
    <property type="entry name" value="RING_finger_E3_ligase"/>
</dbReference>
<dbReference type="CDD" id="cd16473">
    <property type="entry name" value="RING-H2_RNF103"/>
    <property type="match status" value="1"/>
</dbReference>
<dbReference type="PROSITE" id="PS50089">
    <property type="entry name" value="ZF_RING_2"/>
    <property type="match status" value="1"/>
</dbReference>
<evidence type="ECO:0000259" key="5">
    <source>
        <dbReference type="PROSITE" id="PS50089"/>
    </source>
</evidence>
<evidence type="ECO:0000256" key="2">
    <source>
        <dbReference type="ARBA" id="ARBA00022771"/>
    </source>
</evidence>
<dbReference type="SMART" id="SM00184">
    <property type="entry name" value="RING"/>
    <property type="match status" value="1"/>
</dbReference>
<keyword evidence="1" id="KW-0479">Metal-binding</keyword>
<dbReference type="PANTHER" id="PTHR45931">
    <property type="entry name" value="SI:CH211-59O9.10"/>
    <property type="match status" value="1"/>
</dbReference>
<evidence type="ECO:0000256" key="3">
    <source>
        <dbReference type="ARBA" id="ARBA00022833"/>
    </source>
</evidence>
<organism evidence="6 7">
    <name type="scientific">Trifolium subterraneum</name>
    <name type="common">Subterranean clover</name>
    <dbReference type="NCBI Taxonomy" id="3900"/>
    <lineage>
        <taxon>Eukaryota</taxon>
        <taxon>Viridiplantae</taxon>
        <taxon>Streptophyta</taxon>
        <taxon>Embryophyta</taxon>
        <taxon>Tracheophyta</taxon>
        <taxon>Spermatophyta</taxon>
        <taxon>Magnoliopsida</taxon>
        <taxon>eudicotyledons</taxon>
        <taxon>Gunneridae</taxon>
        <taxon>Pentapetalae</taxon>
        <taxon>rosids</taxon>
        <taxon>fabids</taxon>
        <taxon>Fabales</taxon>
        <taxon>Fabaceae</taxon>
        <taxon>Papilionoideae</taxon>
        <taxon>50 kb inversion clade</taxon>
        <taxon>NPAAA clade</taxon>
        <taxon>Hologalegina</taxon>
        <taxon>IRL clade</taxon>
        <taxon>Trifolieae</taxon>
        <taxon>Trifolium</taxon>
    </lineage>
</organism>
<dbReference type="EMBL" id="DF973184">
    <property type="protein sequence ID" value="GAU18493.1"/>
    <property type="molecule type" value="Genomic_DNA"/>
</dbReference>